<evidence type="ECO:0000259" key="1">
    <source>
        <dbReference type="PROSITE" id="PS50943"/>
    </source>
</evidence>
<dbReference type="Proteomes" id="UP001348641">
    <property type="component" value="Unassembled WGS sequence"/>
</dbReference>
<dbReference type="RefSeq" id="WP_330157066.1">
    <property type="nucleotide sequence ID" value="NZ_BAAAJA010000011.1"/>
</dbReference>
<name>A0ABU7KL00_9ACTN</name>
<dbReference type="InterPro" id="IPR010982">
    <property type="entry name" value="Lambda_DNA-bd_dom_sf"/>
</dbReference>
<feature type="domain" description="HTH cro/C1-type" evidence="1">
    <location>
        <begin position="53"/>
        <end position="75"/>
    </location>
</feature>
<reference evidence="2 3" key="1">
    <citation type="submission" date="2023-07" db="EMBL/GenBank/DDBJ databases">
        <authorList>
            <person name="Girao M."/>
            <person name="Carvalho M.F."/>
        </authorList>
    </citation>
    <scope>NUCLEOTIDE SEQUENCE [LARGE SCALE GENOMIC DNA]</scope>
    <source>
        <strain evidence="2 3">66/93</strain>
    </source>
</reference>
<evidence type="ECO:0000313" key="3">
    <source>
        <dbReference type="Proteomes" id="UP001348641"/>
    </source>
</evidence>
<dbReference type="Gene3D" id="1.10.260.40">
    <property type="entry name" value="lambda repressor-like DNA-binding domains"/>
    <property type="match status" value="1"/>
</dbReference>
<dbReference type="PROSITE" id="PS50943">
    <property type="entry name" value="HTH_CROC1"/>
    <property type="match status" value="1"/>
</dbReference>
<dbReference type="CDD" id="cd00093">
    <property type="entry name" value="HTH_XRE"/>
    <property type="match status" value="1"/>
</dbReference>
<proteinExistence type="predicted"/>
<dbReference type="EMBL" id="JAUUCC010000008">
    <property type="protein sequence ID" value="MEE2049807.1"/>
    <property type="molecule type" value="Genomic_DNA"/>
</dbReference>
<dbReference type="SUPFAM" id="SSF47413">
    <property type="entry name" value="lambda repressor-like DNA-binding domains"/>
    <property type="match status" value="1"/>
</dbReference>
<organism evidence="2 3">
    <name type="scientific">Nocardiopsis tropica</name>
    <dbReference type="NCBI Taxonomy" id="109330"/>
    <lineage>
        <taxon>Bacteria</taxon>
        <taxon>Bacillati</taxon>
        <taxon>Actinomycetota</taxon>
        <taxon>Actinomycetes</taxon>
        <taxon>Streptosporangiales</taxon>
        <taxon>Nocardiopsidaceae</taxon>
        <taxon>Nocardiopsis</taxon>
    </lineage>
</organism>
<gene>
    <name evidence="2" type="ORF">Q8A49_04790</name>
</gene>
<evidence type="ECO:0000313" key="2">
    <source>
        <dbReference type="EMBL" id="MEE2049807.1"/>
    </source>
</evidence>
<accession>A0ABU7KL00</accession>
<comment type="caution">
    <text evidence="2">The sequence shown here is derived from an EMBL/GenBank/DDBJ whole genome shotgun (WGS) entry which is preliminary data.</text>
</comment>
<sequence length="478" mass="51496">MICGNCGRPRGEAARSCTCVPGWVWRDPVVMAAVRERDAQRVIQFLRRRVKPLSQEALARMCGVAQSTVARAETGTGLSDRRKAVEALRGLGAPLGAPPPAAPAAQVGLAVHAPSDSELFTESAREAARRAEILWETDLARRVPDSWLGERAEQLSTPLLRWLVAPPALIETEPDAQLNVTEDDVHAISRACDLFETLDHEFGGGHARTAAVQYLSSEVAPLLRGRFTSRVGRELLSASARFAAKTGAMAYDAGLHALGRRYFLQSLNLAHLGSNRLLGAKALALLSHQANFLGDFRSAVDLARTAKTGTGAQATPAVQAMLAAMEARGLASLGEERACTRALTEMEDAVARIDTEHEPAWMGYFDASEMADEFAHCFHDLGRGPQAVAHAQKSVELAPASFRRSRTFAGLICAGGHLMGPAQDLEAACAVGQQAIAGASRLRSARVHSYIVHFQGKLEPFARTRPVREFREFLADSP</sequence>
<protein>
    <recommendedName>
        <fullName evidence="1">HTH cro/C1-type domain-containing protein</fullName>
    </recommendedName>
</protein>
<dbReference type="InterPro" id="IPR001387">
    <property type="entry name" value="Cro/C1-type_HTH"/>
</dbReference>